<reference evidence="1 2" key="1">
    <citation type="journal article" date="2019" name="Commun. Biol.">
        <title>The bagworm genome reveals a unique fibroin gene that provides high tensile strength.</title>
        <authorList>
            <person name="Kono N."/>
            <person name="Nakamura H."/>
            <person name="Ohtoshi R."/>
            <person name="Tomita M."/>
            <person name="Numata K."/>
            <person name="Arakawa K."/>
        </authorList>
    </citation>
    <scope>NUCLEOTIDE SEQUENCE [LARGE SCALE GENOMIC DNA]</scope>
</reference>
<gene>
    <name evidence="1" type="ORF">EVAR_13292_1</name>
</gene>
<dbReference type="EMBL" id="BGZK01000081">
    <property type="protein sequence ID" value="GBP16665.1"/>
    <property type="molecule type" value="Genomic_DNA"/>
</dbReference>
<comment type="caution">
    <text evidence="1">The sequence shown here is derived from an EMBL/GenBank/DDBJ whole genome shotgun (WGS) entry which is preliminary data.</text>
</comment>
<protein>
    <submittedName>
        <fullName evidence="1">Uncharacterized protein</fullName>
    </submittedName>
</protein>
<proteinExistence type="predicted"/>
<evidence type="ECO:0000313" key="1">
    <source>
        <dbReference type="EMBL" id="GBP16665.1"/>
    </source>
</evidence>
<dbReference type="Proteomes" id="UP000299102">
    <property type="component" value="Unassembled WGS sequence"/>
</dbReference>
<keyword evidence="2" id="KW-1185">Reference proteome</keyword>
<accession>A0A4C1TRP9</accession>
<name>A0A4C1TRP9_EUMVA</name>
<organism evidence="1 2">
    <name type="scientific">Eumeta variegata</name>
    <name type="common">Bagworm moth</name>
    <name type="synonym">Eumeta japonica</name>
    <dbReference type="NCBI Taxonomy" id="151549"/>
    <lineage>
        <taxon>Eukaryota</taxon>
        <taxon>Metazoa</taxon>
        <taxon>Ecdysozoa</taxon>
        <taxon>Arthropoda</taxon>
        <taxon>Hexapoda</taxon>
        <taxon>Insecta</taxon>
        <taxon>Pterygota</taxon>
        <taxon>Neoptera</taxon>
        <taxon>Endopterygota</taxon>
        <taxon>Lepidoptera</taxon>
        <taxon>Glossata</taxon>
        <taxon>Ditrysia</taxon>
        <taxon>Tineoidea</taxon>
        <taxon>Psychidae</taxon>
        <taxon>Oiketicinae</taxon>
        <taxon>Eumeta</taxon>
    </lineage>
</organism>
<evidence type="ECO:0000313" key="2">
    <source>
        <dbReference type="Proteomes" id="UP000299102"/>
    </source>
</evidence>
<sequence>MQRQSPTPVACDSVSAKSVAGMHVSARLTTEHLALEVRHPPACMNYTHCIRGGVTVHFIFSPQERHIRYDSRSYLKDRSGSRPLIGPLVKT</sequence>
<dbReference type="AlphaFoldDB" id="A0A4C1TRP9"/>